<name>A0A1H9I1C7_FLAFI</name>
<keyword evidence="2" id="KW-1185">Reference proteome</keyword>
<keyword evidence="1" id="KW-0067">ATP-binding</keyword>
<keyword evidence="1" id="KW-0547">Nucleotide-binding</keyword>
<keyword evidence="1" id="KW-0347">Helicase</keyword>
<dbReference type="Proteomes" id="UP000183658">
    <property type="component" value="Unassembled WGS sequence"/>
</dbReference>
<dbReference type="OrthoDB" id="9763310at2"/>
<evidence type="ECO:0000313" key="1">
    <source>
        <dbReference type="EMBL" id="SEQ68399.1"/>
    </source>
</evidence>
<organism evidence="1 2">
    <name type="scientific">Flavobacterium frigoris</name>
    <dbReference type="NCBI Taxonomy" id="229204"/>
    <lineage>
        <taxon>Bacteria</taxon>
        <taxon>Pseudomonadati</taxon>
        <taxon>Bacteroidota</taxon>
        <taxon>Flavobacteriia</taxon>
        <taxon>Flavobacteriales</taxon>
        <taxon>Flavobacteriaceae</taxon>
        <taxon>Flavobacterium</taxon>
    </lineage>
</organism>
<keyword evidence="1" id="KW-0378">Hydrolase</keyword>
<dbReference type="AlphaFoldDB" id="A0A1H9I1C7"/>
<protein>
    <submittedName>
        <fullName evidence="1">ATP-dependent DNA helicase RecQ</fullName>
    </submittedName>
</protein>
<dbReference type="EMBL" id="FOFZ01000003">
    <property type="protein sequence ID" value="SEQ68399.1"/>
    <property type="molecule type" value="Genomic_DNA"/>
</dbReference>
<proteinExistence type="predicted"/>
<dbReference type="GO" id="GO:0004386">
    <property type="term" value="F:helicase activity"/>
    <property type="evidence" value="ECO:0007669"/>
    <property type="project" value="UniProtKB-KW"/>
</dbReference>
<evidence type="ECO:0000313" key="2">
    <source>
        <dbReference type="Proteomes" id="UP000183658"/>
    </source>
</evidence>
<accession>A0A1H9I1C7</accession>
<reference evidence="2" key="1">
    <citation type="submission" date="2016-10" db="EMBL/GenBank/DDBJ databases">
        <authorList>
            <person name="Varghese N."/>
            <person name="Submissions S."/>
        </authorList>
    </citation>
    <scope>NUCLEOTIDE SEQUENCE [LARGE SCALE GENOMIC DNA]</scope>
    <source>
        <strain evidence="2">DSM 15719</strain>
    </source>
</reference>
<dbReference type="RefSeq" id="WP_074722657.1">
    <property type="nucleotide sequence ID" value="NZ_CBCRVS010000012.1"/>
</dbReference>
<sequence>MYWSASNFGGNSFDYIRDNVRIGDSIYLQKFESVFTFWYVIHKYQKIALLSKSAIKSLNDLEKLSGFVVSSVYINTYEETQKSDEVNGTDYGSKWTQSAKERGYIYLIDFSGFGN</sequence>
<gene>
    <name evidence="1" type="ORF">SAMN05444355_103329</name>
</gene>